<dbReference type="PANTHER" id="PTHR30595:SF6">
    <property type="entry name" value="SCHLAFEN ALBA-2 DOMAIN-CONTAINING PROTEIN"/>
    <property type="match status" value="1"/>
</dbReference>
<evidence type="ECO:0000259" key="3">
    <source>
        <dbReference type="Pfam" id="PF21247"/>
    </source>
</evidence>
<protein>
    <submittedName>
        <fullName evidence="4">AAA family ATPase</fullName>
    </submittedName>
</protein>
<dbReference type="PANTHER" id="PTHR30595">
    <property type="entry name" value="GLPR-RELATED TRANSCRIPTIONAL REPRESSOR"/>
    <property type="match status" value="1"/>
</dbReference>
<dbReference type="Pfam" id="PF13749">
    <property type="entry name" value="HATPase_c_4"/>
    <property type="match status" value="1"/>
</dbReference>
<dbReference type="InterPro" id="IPR038475">
    <property type="entry name" value="RecG_C_sf"/>
</dbReference>
<dbReference type="Proteomes" id="UP000500949">
    <property type="component" value="Chromosome"/>
</dbReference>
<feature type="domain" description="Filamentation induced by cAMP protein Fic-like C-terminal" evidence="3">
    <location>
        <begin position="504"/>
        <end position="551"/>
    </location>
</feature>
<reference evidence="4 5" key="1">
    <citation type="submission" date="2019-11" db="EMBL/GenBank/DDBJ databases">
        <title>Complete genome sequence of Bacteroides dorei DSM 17855.</title>
        <authorList>
            <person name="Russell J.T."/>
        </authorList>
    </citation>
    <scope>NUCLEOTIDE SEQUENCE [LARGE SCALE GENOMIC DNA]</scope>
    <source>
        <strain evidence="4 5">DSM 17855</strain>
    </source>
</reference>
<feature type="compositionally biased region" description="Low complexity" evidence="1">
    <location>
        <begin position="445"/>
        <end position="459"/>
    </location>
</feature>
<feature type="compositionally biased region" description="Basic and acidic residues" evidence="1">
    <location>
        <begin position="460"/>
        <end position="469"/>
    </location>
</feature>
<dbReference type="Pfam" id="PF04326">
    <property type="entry name" value="SLFN_AlbA_2"/>
    <property type="match status" value="1"/>
</dbReference>
<dbReference type="Gene3D" id="3.30.950.30">
    <property type="entry name" value="Schlafen, AAA domain"/>
    <property type="match status" value="1"/>
</dbReference>
<dbReference type="InterPro" id="IPR007421">
    <property type="entry name" value="Schlafen_AlbA_2_dom"/>
</dbReference>
<gene>
    <name evidence="4" type="ORF">GKD17_00605</name>
</gene>
<evidence type="ECO:0000313" key="4">
    <source>
        <dbReference type="EMBL" id="QJR74987.1"/>
    </source>
</evidence>
<evidence type="ECO:0000313" key="5">
    <source>
        <dbReference type="Proteomes" id="UP000500949"/>
    </source>
</evidence>
<dbReference type="InterPro" id="IPR038461">
    <property type="entry name" value="Schlafen_AlbA_2_dom_sf"/>
</dbReference>
<evidence type="ECO:0000256" key="1">
    <source>
        <dbReference type="SAM" id="MobiDB-lite"/>
    </source>
</evidence>
<feature type="region of interest" description="Disordered" evidence="1">
    <location>
        <begin position="404"/>
        <end position="489"/>
    </location>
</feature>
<organism evidence="4 5">
    <name type="scientific">Phocaeicola dorei</name>
    <dbReference type="NCBI Taxonomy" id="357276"/>
    <lineage>
        <taxon>Bacteria</taxon>
        <taxon>Pseudomonadati</taxon>
        <taxon>Bacteroidota</taxon>
        <taxon>Bacteroidia</taxon>
        <taxon>Bacteroidales</taxon>
        <taxon>Bacteroidaceae</taxon>
        <taxon>Phocaeicola</taxon>
    </lineage>
</organism>
<proteinExistence type="predicted"/>
<feature type="domain" description="Schlafen AlbA-2" evidence="2">
    <location>
        <begin position="14"/>
        <end position="127"/>
    </location>
</feature>
<name>A0A858XHE4_9BACT</name>
<feature type="compositionally biased region" description="Polar residues" evidence="1">
    <location>
        <begin position="409"/>
        <end position="438"/>
    </location>
</feature>
<dbReference type="EMBL" id="CP046176">
    <property type="protein sequence ID" value="QJR74987.1"/>
    <property type="molecule type" value="Genomic_DNA"/>
</dbReference>
<dbReference type="Pfam" id="PF21247">
    <property type="entry name" value="Fic-like_C"/>
    <property type="match status" value="1"/>
</dbReference>
<evidence type="ECO:0000259" key="2">
    <source>
        <dbReference type="Pfam" id="PF04326"/>
    </source>
</evidence>
<sequence>MNEIDIIQQIKSGEVSKMQFKERLLDSYDIGCELVAFSNVRGGTLVVGVKDKTGSLNPLSYLEVQETTNTLSNIASENVVPAILVDVETISVDGGSLVVAHIKEGVNKPYHDNRGIVWVKNGADKRKVFDNAELAEMMTDCGSFSPDEAGVRDATIKDLDENTIKNFLSNKFEKALVRKGWVGDALREASLNTVCSAIASGHDGEKLLRNLRFIRPDGKITVAAMLLFGKYTQRWLPAMTAKCICFVGNNLGGTQFRDKVNDADIEGNLLHQFETIMDFFNRNLRHIQVGHEFNSQGALEIPYISLVEFTVNALVHRSLNATAPIRIFIFDDRVEIHSPGTLPNGLTIDDIVVGTSMPRNMFLFTNAIHLLPYTGAGSGMLRALSEDMNVSFNNNDRTNEFVITINRPRGNQVSKGSDQVGENSNQATEESNQVNGNLVTKLGHSDTNLDTNSDTFNTDSDTKLRHSDTDLDSDSDTFNADSDTKRPKITNKQKDIVNFCSVPRSSKEILERAGVTYHSKNIQTYIMALVEAGYLEMTNPEHPNASNQKYRRNKK</sequence>
<dbReference type="GeneID" id="93445175"/>
<dbReference type="Gene3D" id="3.30.565.60">
    <property type="match status" value="1"/>
</dbReference>
<accession>A0A858XHE4</accession>
<dbReference type="InterPro" id="IPR049514">
    <property type="entry name" value="Fic-like_C"/>
</dbReference>
<dbReference type="AlphaFoldDB" id="A0A858XHE4"/>
<dbReference type="RefSeq" id="WP_007834534.1">
    <property type="nucleotide sequence ID" value="NZ_CP046176.1"/>
</dbReference>